<evidence type="ECO:0000256" key="1">
    <source>
        <dbReference type="ARBA" id="ARBA00001946"/>
    </source>
</evidence>
<dbReference type="AlphaFoldDB" id="A0A8K0TRV9"/>
<comment type="cofactor">
    <cofactor evidence="1">
        <name>Mg(2+)</name>
        <dbReference type="ChEBI" id="CHEBI:18420"/>
    </cofactor>
</comment>
<dbReference type="Gene3D" id="3.90.79.10">
    <property type="entry name" value="Nucleoside Triphosphate Pyrophosphohydrolase"/>
    <property type="match status" value="1"/>
</dbReference>
<dbReference type="GO" id="GO:0019693">
    <property type="term" value="P:ribose phosphate metabolic process"/>
    <property type="evidence" value="ECO:0007669"/>
    <property type="project" value="TreeGrafter"/>
</dbReference>
<protein>
    <submittedName>
        <fullName evidence="4">NUDIX domain-containing protein</fullName>
    </submittedName>
</protein>
<dbReference type="Pfam" id="PF00293">
    <property type="entry name" value="NUDIX"/>
    <property type="match status" value="1"/>
</dbReference>
<proteinExistence type="predicted"/>
<comment type="caution">
    <text evidence="4">The sequence shown here is derived from an EMBL/GenBank/DDBJ whole genome shotgun (WGS) entry which is preliminary data.</text>
</comment>
<dbReference type="SUPFAM" id="SSF55811">
    <property type="entry name" value="Nudix"/>
    <property type="match status" value="1"/>
</dbReference>
<feature type="domain" description="Nudix hydrolase" evidence="3">
    <location>
        <begin position="112"/>
        <end position="197"/>
    </location>
</feature>
<evidence type="ECO:0000259" key="3">
    <source>
        <dbReference type="Pfam" id="PF00293"/>
    </source>
</evidence>
<dbReference type="GO" id="GO:0006753">
    <property type="term" value="P:nucleoside phosphate metabolic process"/>
    <property type="evidence" value="ECO:0007669"/>
    <property type="project" value="TreeGrafter"/>
</dbReference>
<dbReference type="Proteomes" id="UP000813385">
    <property type="component" value="Unassembled WGS sequence"/>
</dbReference>
<evidence type="ECO:0000313" key="4">
    <source>
        <dbReference type="EMBL" id="KAH7377035.1"/>
    </source>
</evidence>
<dbReference type="CDD" id="cd03424">
    <property type="entry name" value="NUDIX_ADPRase_Nudt5_UGPPase_Nudt14"/>
    <property type="match status" value="1"/>
</dbReference>
<evidence type="ECO:0000256" key="2">
    <source>
        <dbReference type="ARBA" id="ARBA00022801"/>
    </source>
</evidence>
<dbReference type="InterPro" id="IPR015797">
    <property type="entry name" value="NUDIX_hydrolase-like_dom_sf"/>
</dbReference>
<evidence type="ECO:0000313" key="5">
    <source>
        <dbReference type="Proteomes" id="UP000813385"/>
    </source>
</evidence>
<organism evidence="4 5">
    <name type="scientific">Plectosphaerella cucumerina</name>
    <dbReference type="NCBI Taxonomy" id="40658"/>
    <lineage>
        <taxon>Eukaryota</taxon>
        <taxon>Fungi</taxon>
        <taxon>Dikarya</taxon>
        <taxon>Ascomycota</taxon>
        <taxon>Pezizomycotina</taxon>
        <taxon>Sordariomycetes</taxon>
        <taxon>Hypocreomycetidae</taxon>
        <taxon>Glomerellales</taxon>
        <taxon>Plectosphaerellaceae</taxon>
        <taxon>Plectosphaerella</taxon>
    </lineage>
</organism>
<sequence>MYQEIPVKLPDGLSEDQVLGFKPFTSWITTLKKSLVLQKSNPKHPFHPSPYKIYAVNIQSYDMFGPRLGFLKAFASVTNPEGERLPASVFLRGPSVAVLVLLVPEDAALESDERYAVLTVQPRVPAGSLAFVELPAGMVDDAGSFAGAAAKEMQEELGLEIREDELTCLSELANPQSETAEADEEDLPKAMYPSAGGCDEHVTICVHERRVPRAQLKEWSGKLTGLRDHGEKITLKIVPMRDLWKEGARDAKCLAAVALWEGLKREGKL</sequence>
<keyword evidence="2" id="KW-0378">Hydrolase</keyword>
<accession>A0A8K0TRV9</accession>
<reference evidence="4" key="1">
    <citation type="journal article" date="2021" name="Nat. Commun.">
        <title>Genetic determinants of endophytism in the Arabidopsis root mycobiome.</title>
        <authorList>
            <person name="Mesny F."/>
            <person name="Miyauchi S."/>
            <person name="Thiergart T."/>
            <person name="Pickel B."/>
            <person name="Atanasova L."/>
            <person name="Karlsson M."/>
            <person name="Huettel B."/>
            <person name="Barry K.W."/>
            <person name="Haridas S."/>
            <person name="Chen C."/>
            <person name="Bauer D."/>
            <person name="Andreopoulos W."/>
            <person name="Pangilinan J."/>
            <person name="LaButti K."/>
            <person name="Riley R."/>
            <person name="Lipzen A."/>
            <person name="Clum A."/>
            <person name="Drula E."/>
            <person name="Henrissat B."/>
            <person name="Kohler A."/>
            <person name="Grigoriev I.V."/>
            <person name="Martin F.M."/>
            <person name="Hacquard S."/>
        </authorList>
    </citation>
    <scope>NUCLEOTIDE SEQUENCE</scope>
    <source>
        <strain evidence="4">MPI-CAGE-AT-0016</strain>
    </source>
</reference>
<keyword evidence="5" id="KW-1185">Reference proteome</keyword>
<dbReference type="GO" id="GO:0080042">
    <property type="term" value="F:ADP-glucose pyrophosphohydrolase activity"/>
    <property type="evidence" value="ECO:0007669"/>
    <property type="project" value="TreeGrafter"/>
</dbReference>
<dbReference type="InterPro" id="IPR000086">
    <property type="entry name" value="NUDIX_hydrolase_dom"/>
</dbReference>
<gene>
    <name evidence="4" type="ORF">B0T11DRAFT_220327</name>
</gene>
<dbReference type="OrthoDB" id="10249920at2759"/>
<dbReference type="PANTHER" id="PTHR11839">
    <property type="entry name" value="UDP/ADP-SUGAR PYROPHOSPHATASE"/>
    <property type="match status" value="1"/>
</dbReference>
<dbReference type="PANTHER" id="PTHR11839:SF18">
    <property type="entry name" value="NUDIX HYDROLASE DOMAIN-CONTAINING PROTEIN"/>
    <property type="match status" value="1"/>
</dbReference>
<dbReference type="EMBL" id="JAGPXD010000001">
    <property type="protein sequence ID" value="KAH7377035.1"/>
    <property type="molecule type" value="Genomic_DNA"/>
</dbReference>
<name>A0A8K0TRV9_9PEZI</name>
<dbReference type="GO" id="GO:0080041">
    <property type="term" value="F:ADP-ribose pyrophosphohydrolase activity"/>
    <property type="evidence" value="ECO:0007669"/>
    <property type="project" value="TreeGrafter"/>
</dbReference>